<feature type="transmembrane region" description="Helical" evidence="9">
    <location>
        <begin position="301"/>
        <end position="319"/>
    </location>
</feature>
<evidence type="ECO:0000313" key="13">
    <source>
        <dbReference type="EMBL" id="SIR05016.1"/>
    </source>
</evidence>
<feature type="transmembrane region" description="Helical" evidence="9">
    <location>
        <begin position="445"/>
        <end position="463"/>
    </location>
</feature>
<gene>
    <name evidence="12" type="ORF">B1B05_11250</name>
    <name evidence="13" type="ORF">SAMN05443094_10536</name>
</gene>
<feature type="region of interest" description="Disordered" evidence="8">
    <location>
        <begin position="258"/>
        <end position="279"/>
    </location>
</feature>
<reference evidence="13 14" key="1">
    <citation type="submission" date="2017-01" db="EMBL/GenBank/DDBJ databases">
        <authorList>
            <person name="Mah S.A."/>
            <person name="Swanson W.J."/>
            <person name="Moy G.W."/>
            <person name="Vacquier V.D."/>
        </authorList>
    </citation>
    <scope>NUCLEOTIDE SEQUENCE [LARGE SCALE GENOMIC DNA]</scope>
    <source>
        <strain evidence="13 14">NIO-1016</strain>
    </source>
</reference>
<dbReference type="Proteomes" id="UP000215545">
    <property type="component" value="Unassembled WGS sequence"/>
</dbReference>
<dbReference type="GO" id="GO:0009103">
    <property type="term" value="P:lipopolysaccharide biosynthetic process"/>
    <property type="evidence" value="ECO:0007669"/>
    <property type="project" value="UniProtKB-ARBA"/>
</dbReference>
<dbReference type="InterPro" id="IPR056785">
    <property type="entry name" value="YkcA/B-like_C"/>
</dbReference>
<evidence type="ECO:0000256" key="4">
    <source>
        <dbReference type="ARBA" id="ARBA00022679"/>
    </source>
</evidence>
<keyword evidence="7 9" id="KW-0472">Membrane</keyword>
<evidence type="ECO:0000256" key="1">
    <source>
        <dbReference type="ARBA" id="ARBA00004651"/>
    </source>
</evidence>
<dbReference type="OrthoDB" id="9810398at2"/>
<dbReference type="Pfam" id="PF24878">
    <property type="entry name" value="YkcB_C"/>
    <property type="match status" value="1"/>
</dbReference>
<dbReference type="GO" id="GO:0005886">
    <property type="term" value="C:plasma membrane"/>
    <property type="evidence" value="ECO:0007669"/>
    <property type="project" value="UniProtKB-SubCell"/>
</dbReference>
<evidence type="ECO:0000313" key="12">
    <source>
        <dbReference type="EMBL" id="OXS77412.1"/>
    </source>
</evidence>
<evidence type="ECO:0000256" key="5">
    <source>
        <dbReference type="ARBA" id="ARBA00022692"/>
    </source>
</evidence>
<feature type="transmembrane region" description="Helical" evidence="9">
    <location>
        <begin position="160"/>
        <end position="190"/>
    </location>
</feature>
<dbReference type="PANTHER" id="PTHR33908">
    <property type="entry name" value="MANNOSYLTRANSFERASE YKCB-RELATED"/>
    <property type="match status" value="1"/>
</dbReference>
<evidence type="ECO:0000313" key="15">
    <source>
        <dbReference type="Proteomes" id="UP000215545"/>
    </source>
</evidence>
<dbReference type="AlphaFoldDB" id="A0A1N6XRP2"/>
<organism evidence="13 14">
    <name type="scientific">Domibacillus enclensis</name>
    <dbReference type="NCBI Taxonomy" id="1017273"/>
    <lineage>
        <taxon>Bacteria</taxon>
        <taxon>Bacillati</taxon>
        <taxon>Bacillota</taxon>
        <taxon>Bacilli</taxon>
        <taxon>Bacillales</taxon>
        <taxon>Bacillaceae</taxon>
        <taxon>Domibacillus</taxon>
    </lineage>
</organism>
<feature type="transmembrane region" description="Helical" evidence="9">
    <location>
        <begin position="82"/>
        <end position="103"/>
    </location>
</feature>
<feature type="compositionally biased region" description="Acidic residues" evidence="8">
    <location>
        <begin position="503"/>
        <end position="519"/>
    </location>
</feature>
<evidence type="ECO:0000259" key="10">
    <source>
        <dbReference type="Pfam" id="PF13231"/>
    </source>
</evidence>
<sequence>MKKRFDPWLAAILALSAALNFYKIGESGSNSYYTAAVESMTTNWTSFFYASLDSGNFITVDKPPVALWFQAVSAKIFGVSDWSVLLPEAIAGVLSVLILYMIVKPFYGQKTARWASLVLAVTPIFVAVTRTNNVDALLIFFLLLATWALMKSVREKKWSWLLLSMAFIGVGFNIKMLQAYMVVPAFYLFYLLAAQHSWKKRIVHLIAASVVLFSVSVSYAVAVQLTPEENRPYIGGSETNSVLELAFGYNGIQRLTGDESKDSGSGSGSLLNSNSTQGAGGEDIGEAGFFRLFSDSMSGQASWLLPFVLFGLIALIVSVKRQKAWTMQHQFALFWLAWLLPMMGFFSIASFFHRYYLSMMGPAIAALTAIGGALLWSMYKEQKDWSRFLFPIALLSTFTFEAFVLYQNIETIQPWLIGVVIAMGLIVCMLLLLTTKHAQHVRTAAMLGLLVMPAYWAAMPVAAGTTNSVMPVAGPASTGGPGGGVFGDRGVAMAEDGERPEIPEDMEVPDGMDLPDDQVNDGNSEVPEDLETGERPSGGGGGMGGSISDELLSYLEENNTGETYLVAVQNANSAASIILDTDYTALAMGGFGGSDPAMTVQKLEEMTANGEVKFFMTSSGGPGGGQNSEVTEWIQENCTEVTSEDWSGLYVYEGA</sequence>
<evidence type="ECO:0000256" key="9">
    <source>
        <dbReference type="SAM" id="Phobius"/>
    </source>
</evidence>
<dbReference type="InterPro" id="IPR038731">
    <property type="entry name" value="RgtA/B/C-like"/>
</dbReference>
<feature type="transmembrane region" description="Helical" evidence="9">
    <location>
        <begin position="202"/>
        <end position="222"/>
    </location>
</feature>
<keyword evidence="6 9" id="KW-1133">Transmembrane helix</keyword>
<dbReference type="GO" id="GO:0016763">
    <property type="term" value="F:pentosyltransferase activity"/>
    <property type="evidence" value="ECO:0007669"/>
    <property type="project" value="TreeGrafter"/>
</dbReference>
<evidence type="ECO:0000256" key="6">
    <source>
        <dbReference type="ARBA" id="ARBA00022989"/>
    </source>
</evidence>
<feature type="transmembrane region" description="Helical" evidence="9">
    <location>
        <begin position="115"/>
        <end position="148"/>
    </location>
</feature>
<feature type="compositionally biased region" description="Gly residues" evidence="8">
    <location>
        <begin position="536"/>
        <end position="545"/>
    </location>
</feature>
<reference evidence="15" key="2">
    <citation type="submission" date="2017-03" db="EMBL/GenBank/DDBJ databases">
        <title>Bacillus sp. V-88(T) DSM27956, whole genome shotgun sequencing project.</title>
        <authorList>
            <person name="Dastager S.G."/>
            <person name="Neurgaonkar P.S."/>
            <person name="Dharne M.S."/>
        </authorList>
    </citation>
    <scope>NUCLEOTIDE SEQUENCE [LARGE SCALE GENOMIC DNA]</scope>
    <source>
        <strain evidence="15">DSM 25145</strain>
    </source>
</reference>
<feature type="transmembrane region" description="Helical" evidence="9">
    <location>
        <begin position="388"/>
        <end position="406"/>
    </location>
</feature>
<proteinExistence type="predicted"/>
<accession>A0A1N6XRP2</accession>
<keyword evidence="15" id="KW-1185">Reference proteome</keyword>
<evidence type="ECO:0000313" key="14">
    <source>
        <dbReference type="Proteomes" id="UP000186385"/>
    </source>
</evidence>
<dbReference type="RefSeq" id="WP_045849201.1">
    <property type="nucleotide sequence ID" value="NZ_FTLX01000005.1"/>
</dbReference>
<keyword evidence="3" id="KW-0328">Glycosyltransferase</keyword>
<feature type="region of interest" description="Disordered" evidence="8">
    <location>
        <begin position="501"/>
        <end position="547"/>
    </location>
</feature>
<name>A0A1N6XRP2_9BACI</name>
<protein>
    <submittedName>
        <fullName evidence="13">4-amino-4-deoxy-L-arabinose transferase</fullName>
    </submittedName>
</protein>
<dbReference type="GO" id="GO:0010041">
    <property type="term" value="P:response to iron(III) ion"/>
    <property type="evidence" value="ECO:0007669"/>
    <property type="project" value="TreeGrafter"/>
</dbReference>
<evidence type="ECO:0000256" key="3">
    <source>
        <dbReference type="ARBA" id="ARBA00022676"/>
    </source>
</evidence>
<feature type="transmembrane region" description="Helical" evidence="9">
    <location>
        <begin position="412"/>
        <end position="433"/>
    </location>
</feature>
<comment type="subcellular location">
    <subcellularLocation>
        <location evidence="1">Cell membrane</location>
        <topology evidence="1">Multi-pass membrane protein</topology>
    </subcellularLocation>
</comment>
<dbReference type="EMBL" id="MWSK01000005">
    <property type="protein sequence ID" value="OXS77412.1"/>
    <property type="molecule type" value="Genomic_DNA"/>
</dbReference>
<keyword evidence="2" id="KW-1003">Cell membrane</keyword>
<dbReference type="InterPro" id="IPR050297">
    <property type="entry name" value="LipidA_mod_glycosyltrf_83"/>
</dbReference>
<feature type="domain" description="Putative mannosyltransferase YkcA/B-like C-terminal" evidence="11">
    <location>
        <begin position="551"/>
        <end position="637"/>
    </location>
</feature>
<dbReference type="PANTHER" id="PTHR33908:SF3">
    <property type="entry name" value="UNDECAPRENYL PHOSPHATE-ALPHA-4-AMINO-4-DEOXY-L-ARABINOSE ARABINOSYL TRANSFERASE"/>
    <property type="match status" value="1"/>
</dbReference>
<feature type="transmembrane region" description="Helical" evidence="9">
    <location>
        <begin position="355"/>
        <end position="376"/>
    </location>
</feature>
<keyword evidence="4 13" id="KW-0808">Transferase</keyword>
<evidence type="ECO:0000259" key="11">
    <source>
        <dbReference type="Pfam" id="PF24878"/>
    </source>
</evidence>
<dbReference type="EMBL" id="FTLX01000005">
    <property type="protein sequence ID" value="SIR05016.1"/>
    <property type="molecule type" value="Genomic_DNA"/>
</dbReference>
<keyword evidence="5 9" id="KW-0812">Transmembrane</keyword>
<feature type="domain" description="Glycosyltransferase RgtA/B/C/D-like" evidence="10">
    <location>
        <begin position="61"/>
        <end position="216"/>
    </location>
</feature>
<evidence type="ECO:0000256" key="8">
    <source>
        <dbReference type="SAM" id="MobiDB-lite"/>
    </source>
</evidence>
<dbReference type="Pfam" id="PF13231">
    <property type="entry name" value="PMT_2"/>
    <property type="match status" value="1"/>
</dbReference>
<feature type="transmembrane region" description="Helical" evidence="9">
    <location>
        <begin position="331"/>
        <end position="349"/>
    </location>
</feature>
<dbReference type="STRING" id="1017273.SAMN05443094_10536"/>
<reference evidence="12" key="3">
    <citation type="submission" date="2017-03" db="EMBL/GenBank/DDBJ databases">
        <authorList>
            <person name="Dastager S.G."/>
            <person name="Neurgaonkar P.S."/>
            <person name="Dharne M.S."/>
        </authorList>
    </citation>
    <scope>NUCLEOTIDE SEQUENCE</scope>
    <source>
        <strain evidence="12">DSM 25145</strain>
    </source>
</reference>
<evidence type="ECO:0000256" key="7">
    <source>
        <dbReference type="ARBA" id="ARBA00023136"/>
    </source>
</evidence>
<evidence type="ECO:0000256" key="2">
    <source>
        <dbReference type="ARBA" id="ARBA00022475"/>
    </source>
</evidence>
<dbReference type="Proteomes" id="UP000186385">
    <property type="component" value="Unassembled WGS sequence"/>
</dbReference>